<reference evidence="3" key="1">
    <citation type="journal article" date="2023" name="IMA Fungus">
        <title>Comparative genomic study of the Penicillium genus elucidates a diverse pangenome and 15 lateral gene transfer events.</title>
        <authorList>
            <person name="Petersen C."/>
            <person name="Sorensen T."/>
            <person name="Nielsen M.R."/>
            <person name="Sondergaard T.E."/>
            <person name="Sorensen J.L."/>
            <person name="Fitzpatrick D.A."/>
            <person name="Frisvad J.C."/>
            <person name="Nielsen K.L."/>
        </authorList>
    </citation>
    <scope>NUCLEOTIDE SEQUENCE</scope>
    <source>
        <strain evidence="3">IBT 12815</strain>
    </source>
</reference>
<comment type="caution">
    <text evidence="3">The sequence shown here is derived from an EMBL/GenBank/DDBJ whole genome shotgun (WGS) entry which is preliminary data.</text>
</comment>
<evidence type="ECO:0000259" key="2">
    <source>
        <dbReference type="Pfam" id="PF09044"/>
    </source>
</evidence>
<name>A0AAD6ECR4_9EURO</name>
<protein>
    <recommendedName>
        <fullName evidence="2">Killer toxin Kp4 domain-containing protein</fullName>
    </recommendedName>
</protein>
<dbReference type="Pfam" id="PF09044">
    <property type="entry name" value="Kp4"/>
    <property type="match status" value="1"/>
</dbReference>
<dbReference type="GeneID" id="81585845"/>
<keyword evidence="4" id="KW-1185">Reference proteome</keyword>
<dbReference type="RefSeq" id="XP_056755351.1">
    <property type="nucleotide sequence ID" value="XM_056895603.1"/>
</dbReference>
<gene>
    <name evidence="3" type="ORF">N7537_004546</name>
</gene>
<dbReference type="Gene3D" id="3.30.430.10">
    <property type="entry name" value="Killer Toxin P4, subunit A"/>
    <property type="match status" value="1"/>
</dbReference>
<dbReference type="AlphaFoldDB" id="A0AAD6ECR4"/>
<dbReference type="InterPro" id="IPR011329">
    <property type="entry name" value="Killer_tox_Kp4/SMK"/>
</dbReference>
<feature type="signal peptide" evidence="1">
    <location>
        <begin position="1"/>
        <end position="19"/>
    </location>
</feature>
<dbReference type="SUPFAM" id="SSF55221">
    <property type="entry name" value="Yeast killer toxins"/>
    <property type="match status" value="1"/>
</dbReference>
<keyword evidence="1" id="KW-0732">Signal</keyword>
<evidence type="ECO:0000256" key="1">
    <source>
        <dbReference type="SAM" id="SignalP"/>
    </source>
</evidence>
<dbReference type="GO" id="GO:0005576">
    <property type="term" value="C:extracellular region"/>
    <property type="evidence" value="ECO:0007669"/>
    <property type="project" value="InterPro"/>
</dbReference>
<proteinExistence type="predicted"/>
<dbReference type="InterPro" id="IPR015131">
    <property type="entry name" value="Killer_tox_Kp4"/>
</dbReference>
<feature type="chain" id="PRO_5042052217" description="Killer toxin Kp4 domain-containing protein" evidence="1">
    <location>
        <begin position="20"/>
        <end position="135"/>
    </location>
</feature>
<sequence>MQLPRLMIRAVALPTAAFALGINCRGSSQCMLVSTSDASEAIQGYIQAAIDTGSGGNFYHEGKQIGCKDSICAFYQSGASGDLNDAITHINNIVNHGCGNCGSDPTQPGNDVSKGELTVNYVSSPTCTNGLCDPA</sequence>
<evidence type="ECO:0000313" key="3">
    <source>
        <dbReference type="EMBL" id="KAJ5607927.1"/>
    </source>
</evidence>
<evidence type="ECO:0000313" key="4">
    <source>
        <dbReference type="Proteomes" id="UP001213799"/>
    </source>
</evidence>
<organism evidence="3 4">
    <name type="scientific">Penicillium hordei</name>
    <dbReference type="NCBI Taxonomy" id="40994"/>
    <lineage>
        <taxon>Eukaryota</taxon>
        <taxon>Fungi</taxon>
        <taxon>Dikarya</taxon>
        <taxon>Ascomycota</taxon>
        <taxon>Pezizomycotina</taxon>
        <taxon>Eurotiomycetes</taxon>
        <taxon>Eurotiomycetidae</taxon>
        <taxon>Eurotiales</taxon>
        <taxon>Aspergillaceae</taxon>
        <taxon>Penicillium</taxon>
    </lineage>
</organism>
<accession>A0AAD6ECR4</accession>
<feature type="domain" description="Killer toxin Kp4" evidence="2">
    <location>
        <begin position="10"/>
        <end position="123"/>
    </location>
</feature>
<reference evidence="3" key="2">
    <citation type="submission" date="2023-01" db="EMBL/GenBank/DDBJ databases">
        <authorList>
            <person name="Petersen C."/>
        </authorList>
    </citation>
    <scope>NUCLEOTIDE SEQUENCE</scope>
    <source>
        <strain evidence="3">IBT 12815</strain>
    </source>
</reference>
<dbReference type="Proteomes" id="UP001213799">
    <property type="component" value="Unassembled WGS sequence"/>
</dbReference>
<dbReference type="EMBL" id="JAQJAE010000002">
    <property type="protein sequence ID" value="KAJ5607927.1"/>
    <property type="molecule type" value="Genomic_DNA"/>
</dbReference>